<dbReference type="Gene3D" id="1.10.10.10">
    <property type="entry name" value="Winged helix-like DNA-binding domain superfamily/Winged helix DNA-binding domain"/>
    <property type="match status" value="1"/>
</dbReference>
<dbReference type="SUPFAM" id="SSF46785">
    <property type="entry name" value="Winged helix' DNA-binding domain"/>
    <property type="match status" value="1"/>
</dbReference>
<dbReference type="AlphaFoldDB" id="A0A0B6WX71"/>
<dbReference type="SUPFAM" id="SSF100950">
    <property type="entry name" value="NagB/RpiA/CoA transferase-like"/>
    <property type="match status" value="1"/>
</dbReference>
<dbReference type="InterPro" id="IPR014036">
    <property type="entry name" value="DeoR-like_C"/>
</dbReference>
<dbReference type="SMART" id="SM00420">
    <property type="entry name" value="HTH_DEOR"/>
    <property type="match status" value="1"/>
</dbReference>
<dbReference type="PRINTS" id="PR00037">
    <property type="entry name" value="HTHLACR"/>
</dbReference>
<evidence type="ECO:0000256" key="1">
    <source>
        <dbReference type="ARBA" id="ARBA00023015"/>
    </source>
</evidence>
<dbReference type="InterPro" id="IPR018356">
    <property type="entry name" value="Tscrpt_reg_HTH_DeoR_CS"/>
</dbReference>
<keyword evidence="1" id="KW-0805">Transcription regulation</keyword>
<dbReference type="PROSITE" id="PS00894">
    <property type="entry name" value="HTH_DEOR_1"/>
    <property type="match status" value="1"/>
</dbReference>
<organism evidence="5 6">
    <name type="scientific">Pyrinomonas methylaliphatogenes</name>
    <dbReference type="NCBI Taxonomy" id="454194"/>
    <lineage>
        <taxon>Bacteria</taxon>
        <taxon>Pseudomonadati</taxon>
        <taxon>Acidobacteriota</taxon>
        <taxon>Blastocatellia</taxon>
        <taxon>Blastocatellales</taxon>
        <taxon>Pyrinomonadaceae</taxon>
        <taxon>Pyrinomonas</taxon>
    </lineage>
</organism>
<sequence length="263" mass="29100">MVDEAQKFSERSQKILQELLRTGEVFVDELARRLKVSPTTIRRDLTELERQGLLRRTHGGAVPVEPMLYEPFRHVSSFQEQERQFAAEKRRIGLAAATLIADGEVVAIGAGTTTTQVARSIRHRRGITVITNAINIAMELSHLDNLKVFVTGGLLSEDWFALVGPMAIDNTSQIFVDKAFVGVDGIHAERGLTSNYPDQAMIHRALLRQARKKIVVADRRKLGVIGTALIAPIAEVDMLITDKGASEESLAPFIARGLTIRRV</sequence>
<evidence type="ECO:0000256" key="2">
    <source>
        <dbReference type="ARBA" id="ARBA00023125"/>
    </source>
</evidence>
<dbReference type="OrthoDB" id="9797223at2"/>
<feature type="domain" description="HTH deoR-type" evidence="4">
    <location>
        <begin position="8"/>
        <end position="63"/>
    </location>
</feature>
<dbReference type="RefSeq" id="WP_041974881.1">
    <property type="nucleotide sequence ID" value="NZ_CBXV010000003.1"/>
</dbReference>
<dbReference type="PROSITE" id="PS51000">
    <property type="entry name" value="HTH_DEOR_2"/>
    <property type="match status" value="1"/>
</dbReference>
<dbReference type="InterPro" id="IPR037171">
    <property type="entry name" value="NagB/RpiA_transferase-like"/>
</dbReference>
<reference evidence="5 6" key="1">
    <citation type="submission" date="2013-12" db="EMBL/GenBank/DDBJ databases">
        <authorList>
            <person name="Stott M."/>
        </authorList>
    </citation>
    <scope>NUCLEOTIDE SEQUENCE [LARGE SCALE GENOMIC DNA]</scope>
    <source>
        <strain evidence="5 6">K22</strain>
    </source>
</reference>
<dbReference type="Pfam" id="PF08220">
    <property type="entry name" value="HTH_DeoR"/>
    <property type="match status" value="1"/>
</dbReference>
<dbReference type="SMART" id="SM01134">
    <property type="entry name" value="DeoRC"/>
    <property type="match status" value="1"/>
</dbReference>
<dbReference type="STRING" id="454194.PYK22_00755"/>
<gene>
    <name evidence="5" type="ORF">PYK22_00755</name>
</gene>
<dbReference type="Gene3D" id="3.40.50.1360">
    <property type="match status" value="1"/>
</dbReference>
<dbReference type="Pfam" id="PF00455">
    <property type="entry name" value="DeoRC"/>
    <property type="match status" value="1"/>
</dbReference>
<dbReference type="InterPro" id="IPR001034">
    <property type="entry name" value="DeoR_HTH"/>
</dbReference>
<evidence type="ECO:0000256" key="3">
    <source>
        <dbReference type="ARBA" id="ARBA00023163"/>
    </source>
</evidence>
<keyword evidence="6" id="KW-1185">Reference proteome</keyword>
<dbReference type="EMBL" id="CBXV010000003">
    <property type="protein sequence ID" value="CDM64760.1"/>
    <property type="molecule type" value="Genomic_DNA"/>
</dbReference>
<evidence type="ECO:0000313" key="6">
    <source>
        <dbReference type="Proteomes" id="UP000031518"/>
    </source>
</evidence>
<dbReference type="PANTHER" id="PTHR30363">
    <property type="entry name" value="HTH-TYPE TRANSCRIPTIONAL REGULATOR SRLR-RELATED"/>
    <property type="match status" value="1"/>
</dbReference>
<dbReference type="GO" id="GO:0003700">
    <property type="term" value="F:DNA-binding transcription factor activity"/>
    <property type="evidence" value="ECO:0007669"/>
    <property type="project" value="InterPro"/>
</dbReference>
<dbReference type="PANTHER" id="PTHR30363:SF44">
    <property type="entry name" value="AGA OPERON TRANSCRIPTIONAL REPRESSOR-RELATED"/>
    <property type="match status" value="1"/>
</dbReference>
<keyword evidence="3" id="KW-0804">Transcription</keyword>
<evidence type="ECO:0000313" key="5">
    <source>
        <dbReference type="EMBL" id="CDM64760.1"/>
    </source>
</evidence>
<name>A0A0B6WX71_9BACT</name>
<evidence type="ECO:0000259" key="4">
    <source>
        <dbReference type="PROSITE" id="PS51000"/>
    </source>
</evidence>
<keyword evidence="2" id="KW-0238">DNA-binding</keyword>
<dbReference type="GO" id="GO:0003677">
    <property type="term" value="F:DNA binding"/>
    <property type="evidence" value="ECO:0007669"/>
    <property type="project" value="UniProtKB-KW"/>
</dbReference>
<dbReference type="InterPro" id="IPR050313">
    <property type="entry name" value="Carb_Metab_HTH_regulators"/>
</dbReference>
<dbReference type="InterPro" id="IPR036390">
    <property type="entry name" value="WH_DNA-bd_sf"/>
</dbReference>
<accession>A0A0B6WX71</accession>
<dbReference type="InterPro" id="IPR036388">
    <property type="entry name" value="WH-like_DNA-bd_sf"/>
</dbReference>
<proteinExistence type="predicted"/>
<protein>
    <submittedName>
        <fullName evidence="5">Transcriptional regulator, DeoR family</fullName>
    </submittedName>
</protein>
<dbReference type="Proteomes" id="UP000031518">
    <property type="component" value="Unassembled WGS sequence"/>
</dbReference>
<reference evidence="5 6" key="2">
    <citation type="submission" date="2015-01" db="EMBL/GenBank/DDBJ databases">
        <title>Complete genome sequence of Pyrinomonas methylaliphatogenes type strain K22T.</title>
        <authorList>
            <person name="Lee K.C.Y."/>
            <person name="Power J.F."/>
            <person name="Dunfield P.F."/>
            <person name="Morgan X.C."/>
            <person name="Huttenhower C."/>
            <person name="Stott M.B."/>
        </authorList>
    </citation>
    <scope>NUCLEOTIDE SEQUENCE [LARGE SCALE GENOMIC DNA]</scope>
    <source>
        <strain evidence="5 6">K22</strain>
    </source>
</reference>